<evidence type="ECO:0000313" key="3">
    <source>
        <dbReference type="EMBL" id="MEX6689557.1"/>
    </source>
</evidence>
<dbReference type="SUPFAM" id="SSF55545">
    <property type="entry name" value="beta-N-acetylhexosaminidase-like domain"/>
    <property type="match status" value="1"/>
</dbReference>
<keyword evidence="1" id="KW-0378">Hydrolase</keyword>
<proteinExistence type="predicted"/>
<dbReference type="InterPro" id="IPR029018">
    <property type="entry name" value="Hex-like_dom2"/>
</dbReference>
<keyword evidence="2" id="KW-0732">Signal</keyword>
<protein>
    <recommendedName>
        <fullName evidence="5">Alpha glucuronidase N-terminal domain-containing protein</fullName>
    </recommendedName>
</protein>
<dbReference type="Proteomes" id="UP001560573">
    <property type="component" value="Unassembled WGS sequence"/>
</dbReference>
<feature type="chain" id="PRO_5045965022" description="Alpha glucuronidase N-terminal domain-containing protein" evidence="2">
    <location>
        <begin position="25"/>
        <end position="781"/>
    </location>
</feature>
<sequence length="781" mass="89585">MRLSLKIFALAALIFGFASCSNNASKKLDLSHAVILISPKIKAPLNASARAILIEEIGKRTNLQLKTAEGWDGKTIIACALSDDETLYGETVLKRTGDTLPETKKEGFRLVHTNANGKDVLWIIGADPRGVLYGIGKLLRIADMADKSISIPTATDISSSPEYAIRAHQFGYRQTANSWDSWTIAQFDQHFREQMLFGANGIEGIPFQDTRPDPLMKYPRDSMNVVFSKICEKYDLDYWVWAAVEADLKDKKQRQAILDQYEAFFKACPRFDDVFYPGGDPGDNHPADVLPFLEEMTTIMHKYHPNAGMWISLQGFDKDKVDYFFNYINEKNPDWLRGIINGPSSPPIKEERERMPKKYKLRNYPDVTHTVRCQFPVKKWDQAFALTEGREVTNPQPLYYASIHNHDAPYTDGFGTYSDGCHDDINKVIWSQMAWDTKQDVKNVVKEYCNFFFSSKVANDAADGIIALEQNWVGPIAGNAAIGKTLAHWKKLEAENPRLDSVNWRWQQLVMRAYYDAYDQQRQAYEHKLEMESNDILAKAKTIGADKAVDEALTHLQLAEKEPAAQDLKTKTLFYIDALNKSCGLQTSVKMYQAAGYERACFRDFIDYPLNNRWWLEDEFRKIKEIKSEEEKAARLDVIRNYETPGEGSFYDNISSADAKHVTSETDDAIDYLWDNDGWSRKRLSTQLFQFNPELQYTELDPNTNYLIRVAGFGEALLRANGQLLKPTKYEKGFEQFKEFPLPKDLIKDGKLKITFDKPTTEEHINWRQKSRVTDVWVLKQ</sequence>
<evidence type="ECO:0000256" key="2">
    <source>
        <dbReference type="SAM" id="SignalP"/>
    </source>
</evidence>
<comment type="caution">
    <text evidence="3">The sequence shown here is derived from an EMBL/GenBank/DDBJ whole genome shotgun (WGS) entry which is preliminary data.</text>
</comment>
<dbReference type="RefSeq" id="WP_369330964.1">
    <property type="nucleotide sequence ID" value="NZ_JAULBC010000006.1"/>
</dbReference>
<dbReference type="Gene3D" id="3.30.379.10">
    <property type="entry name" value="Chitobiase/beta-hexosaminidase domain 2-like"/>
    <property type="match status" value="1"/>
</dbReference>
<gene>
    <name evidence="3" type="ORF">QTN47_18760</name>
</gene>
<organism evidence="3 4">
    <name type="scientific">Danxiaibacter flavus</name>
    <dbReference type="NCBI Taxonomy" id="3049108"/>
    <lineage>
        <taxon>Bacteria</taxon>
        <taxon>Pseudomonadati</taxon>
        <taxon>Bacteroidota</taxon>
        <taxon>Chitinophagia</taxon>
        <taxon>Chitinophagales</taxon>
        <taxon>Chitinophagaceae</taxon>
        <taxon>Danxiaibacter</taxon>
    </lineage>
</organism>
<name>A0ABV3ZI68_9BACT</name>
<reference evidence="3 4" key="1">
    <citation type="submission" date="2023-07" db="EMBL/GenBank/DDBJ databases">
        <authorList>
            <person name="Lian W.-H."/>
        </authorList>
    </citation>
    <scope>NUCLEOTIDE SEQUENCE [LARGE SCALE GENOMIC DNA]</scope>
    <source>
        <strain evidence="3 4">SYSU DXS3180</strain>
    </source>
</reference>
<evidence type="ECO:0008006" key="5">
    <source>
        <dbReference type="Google" id="ProtNLM"/>
    </source>
</evidence>
<dbReference type="EMBL" id="JAULBC010000006">
    <property type="protein sequence ID" value="MEX6689557.1"/>
    <property type="molecule type" value="Genomic_DNA"/>
</dbReference>
<evidence type="ECO:0000313" key="4">
    <source>
        <dbReference type="Proteomes" id="UP001560573"/>
    </source>
</evidence>
<feature type="signal peptide" evidence="2">
    <location>
        <begin position="1"/>
        <end position="24"/>
    </location>
</feature>
<evidence type="ECO:0000256" key="1">
    <source>
        <dbReference type="ARBA" id="ARBA00022801"/>
    </source>
</evidence>
<dbReference type="PROSITE" id="PS51257">
    <property type="entry name" value="PROKAR_LIPOPROTEIN"/>
    <property type="match status" value="1"/>
</dbReference>
<keyword evidence="4" id="KW-1185">Reference proteome</keyword>
<accession>A0ABV3ZI68</accession>